<evidence type="ECO:0000313" key="1">
    <source>
        <dbReference type="EMBL" id="KAI5431837.1"/>
    </source>
</evidence>
<evidence type="ECO:0000313" key="2">
    <source>
        <dbReference type="Proteomes" id="UP001058974"/>
    </source>
</evidence>
<keyword evidence="2" id="KW-1185">Reference proteome</keyword>
<dbReference type="EMBL" id="JAMSHJ010000003">
    <property type="protein sequence ID" value="KAI5431837.1"/>
    <property type="molecule type" value="Genomic_DNA"/>
</dbReference>
<protein>
    <recommendedName>
        <fullName evidence="3">Retrotransposon gag domain-containing protein</fullName>
    </recommendedName>
</protein>
<accession>A0A9D4Y2Z0</accession>
<proteinExistence type="predicted"/>
<dbReference type="AlphaFoldDB" id="A0A9D4Y2Z0"/>
<dbReference type="Gramene" id="Psat03G0583500-T1">
    <property type="protein sequence ID" value="KAI5431837.1"/>
    <property type="gene ID" value="KIW84_035835"/>
</dbReference>
<gene>
    <name evidence="1" type="ORF">KIW84_035835</name>
</gene>
<name>A0A9D4Y2Z0_PEA</name>
<dbReference type="PANTHER" id="PTHR33223">
    <property type="entry name" value="CCHC-TYPE DOMAIN-CONTAINING PROTEIN"/>
    <property type="match status" value="1"/>
</dbReference>
<sequence>MSYQLFFYASAILTNRYMNRANQPRIMEHLEQENRELKDEIARQSGPSMSTGFPWGMPPNFMPEGYAPTFVYLLASSSVMSVLPHIIHTLPRVEDTVYHSELSEGPDVYEKMEEMKDQFLELPKEFEALRGKYFFGKSVAKLFLVPYVKIPMKFKVPDFEKYKWSTCLLSHLVMYAIKMSTQTDNDQLLIHYFQDNLTGSALRWYMGLDSASVRTFNELGEALVK</sequence>
<dbReference type="Proteomes" id="UP001058974">
    <property type="component" value="Chromosome 3"/>
</dbReference>
<comment type="caution">
    <text evidence="1">The sequence shown here is derived from an EMBL/GenBank/DDBJ whole genome shotgun (WGS) entry which is preliminary data.</text>
</comment>
<evidence type="ECO:0008006" key="3">
    <source>
        <dbReference type="Google" id="ProtNLM"/>
    </source>
</evidence>
<reference evidence="1 2" key="1">
    <citation type="journal article" date="2022" name="Nat. Genet.">
        <title>Improved pea reference genome and pan-genome highlight genomic features and evolutionary characteristics.</title>
        <authorList>
            <person name="Yang T."/>
            <person name="Liu R."/>
            <person name="Luo Y."/>
            <person name="Hu S."/>
            <person name="Wang D."/>
            <person name="Wang C."/>
            <person name="Pandey M.K."/>
            <person name="Ge S."/>
            <person name="Xu Q."/>
            <person name="Li N."/>
            <person name="Li G."/>
            <person name="Huang Y."/>
            <person name="Saxena R.K."/>
            <person name="Ji Y."/>
            <person name="Li M."/>
            <person name="Yan X."/>
            <person name="He Y."/>
            <person name="Liu Y."/>
            <person name="Wang X."/>
            <person name="Xiang C."/>
            <person name="Varshney R.K."/>
            <person name="Ding H."/>
            <person name="Gao S."/>
            <person name="Zong X."/>
        </authorList>
    </citation>
    <scope>NUCLEOTIDE SEQUENCE [LARGE SCALE GENOMIC DNA]</scope>
    <source>
        <strain evidence="1 2">cv. Zhongwan 6</strain>
    </source>
</reference>
<organism evidence="1 2">
    <name type="scientific">Pisum sativum</name>
    <name type="common">Garden pea</name>
    <name type="synonym">Lathyrus oleraceus</name>
    <dbReference type="NCBI Taxonomy" id="3888"/>
    <lineage>
        <taxon>Eukaryota</taxon>
        <taxon>Viridiplantae</taxon>
        <taxon>Streptophyta</taxon>
        <taxon>Embryophyta</taxon>
        <taxon>Tracheophyta</taxon>
        <taxon>Spermatophyta</taxon>
        <taxon>Magnoliopsida</taxon>
        <taxon>eudicotyledons</taxon>
        <taxon>Gunneridae</taxon>
        <taxon>Pentapetalae</taxon>
        <taxon>rosids</taxon>
        <taxon>fabids</taxon>
        <taxon>Fabales</taxon>
        <taxon>Fabaceae</taxon>
        <taxon>Papilionoideae</taxon>
        <taxon>50 kb inversion clade</taxon>
        <taxon>NPAAA clade</taxon>
        <taxon>Hologalegina</taxon>
        <taxon>IRL clade</taxon>
        <taxon>Fabeae</taxon>
        <taxon>Lathyrus</taxon>
    </lineage>
</organism>
<dbReference type="PANTHER" id="PTHR33223:SF8">
    <property type="entry name" value="OS04G0172440 PROTEIN"/>
    <property type="match status" value="1"/>
</dbReference>